<evidence type="ECO:0000313" key="3">
    <source>
        <dbReference type="Proteomes" id="UP000009169"/>
    </source>
</evidence>
<organism evidence="2 3">
    <name type="scientific">Trichophyton equinum (strain ATCC MYA-4606 / CBS 127.97)</name>
    <name type="common">Horse ringworm fungus</name>
    <dbReference type="NCBI Taxonomy" id="559882"/>
    <lineage>
        <taxon>Eukaryota</taxon>
        <taxon>Fungi</taxon>
        <taxon>Dikarya</taxon>
        <taxon>Ascomycota</taxon>
        <taxon>Pezizomycotina</taxon>
        <taxon>Eurotiomycetes</taxon>
        <taxon>Eurotiomycetidae</taxon>
        <taxon>Onygenales</taxon>
        <taxon>Arthrodermataceae</taxon>
        <taxon>Trichophyton</taxon>
    </lineage>
</organism>
<reference evidence="3" key="1">
    <citation type="journal article" date="2012" name="MBio">
        <title>Comparative genome analysis of Trichophyton rubrum and related dermatophytes reveals candidate genes involved in infection.</title>
        <authorList>
            <person name="Martinez D.A."/>
            <person name="Oliver B.G."/>
            <person name="Graeser Y."/>
            <person name="Goldberg J.M."/>
            <person name="Li W."/>
            <person name="Martinez-Rossi N.M."/>
            <person name="Monod M."/>
            <person name="Shelest E."/>
            <person name="Barton R.C."/>
            <person name="Birch E."/>
            <person name="Brakhage A.A."/>
            <person name="Chen Z."/>
            <person name="Gurr S.J."/>
            <person name="Heiman D."/>
            <person name="Heitman J."/>
            <person name="Kosti I."/>
            <person name="Rossi A."/>
            <person name="Saif S."/>
            <person name="Samalova M."/>
            <person name="Saunders C.W."/>
            <person name="Shea T."/>
            <person name="Summerbell R.C."/>
            <person name="Xu J."/>
            <person name="Young S."/>
            <person name="Zeng Q."/>
            <person name="Birren B.W."/>
            <person name="Cuomo C.A."/>
            <person name="White T.C."/>
        </authorList>
    </citation>
    <scope>NUCLEOTIDE SEQUENCE [LARGE SCALE GENOMIC DNA]</scope>
    <source>
        <strain evidence="3">ATCC MYA-4606 / CBS 127.97</strain>
    </source>
</reference>
<keyword evidence="3" id="KW-1185">Reference proteome</keyword>
<feature type="region of interest" description="Disordered" evidence="1">
    <location>
        <begin position="75"/>
        <end position="101"/>
    </location>
</feature>
<protein>
    <submittedName>
        <fullName evidence="2">Uncharacterized protein</fullName>
    </submittedName>
</protein>
<feature type="compositionally biased region" description="Basic and acidic residues" evidence="1">
    <location>
        <begin position="173"/>
        <end position="186"/>
    </location>
</feature>
<dbReference type="AlphaFoldDB" id="F2PGH3"/>
<proteinExistence type="predicted"/>
<dbReference type="Proteomes" id="UP000009169">
    <property type="component" value="Unassembled WGS sequence"/>
</dbReference>
<feature type="region of interest" description="Disordered" evidence="1">
    <location>
        <begin position="1"/>
        <end position="38"/>
    </location>
</feature>
<name>F2PGH3_TRIEC</name>
<evidence type="ECO:0000313" key="2">
    <source>
        <dbReference type="EMBL" id="EGE00991.1"/>
    </source>
</evidence>
<gene>
    <name evidence="2" type="ORF">TEQG_00046</name>
</gene>
<dbReference type="HOGENOM" id="CLU_1373081_0_0_1"/>
<sequence>MGLHQSRRTRGEEKKKKRRRREDKVEEKASIDSVHPPRLVRTSHRQPIPALIPLSISYVQVNPLALQGNCSSPALGQAMPGPPPFYASGTSRRRKSKEAKSLARSIVRVLSMLYGVLEMCMHDEKAMAVMPMTTAATWQGQGLDGGRSSPTRRKEASEDNEEEQQRRKRVEKGRRSNERAKRREDQGTPLQEPEPRTQS</sequence>
<dbReference type="EMBL" id="DS995718">
    <property type="protein sequence ID" value="EGE00991.1"/>
    <property type="molecule type" value="Genomic_DNA"/>
</dbReference>
<dbReference type="VEuPathDB" id="FungiDB:TEQG_00046"/>
<accession>F2PGH3</accession>
<feature type="region of interest" description="Disordered" evidence="1">
    <location>
        <begin position="138"/>
        <end position="199"/>
    </location>
</feature>
<evidence type="ECO:0000256" key="1">
    <source>
        <dbReference type="SAM" id="MobiDB-lite"/>
    </source>
</evidence>